<dbReference type="InterPro" id="IPR036908">
    <property type="entry name" value="RlpA-like_sf"/>
</dbReference>
<dbReference type="Pfam" id="PF24300">
    <property type="entry name" value="KWL1"/>
    <property type="match status" value="1"/>
</dbReference>
<dbReference type="Gene3D" id="2.40.40.10">
    <property type="entry name" value="RlpA-like domain"/>
    <property type="match status" value="1"/>
</dbReference>
<accession>A0A5J9V439</accession>
<name>A0A5J9V439_9POAL</name>
<dbReference type="GO" id="GO:0005576">
    <property type="term" value="C:extracellular region"/>
    <property type="evidence" value="ECO:0007669"/>
    <property type="project" value="UniProtKB-SubCell"/>
</dbReference>
<dbReference type="EMBL" id="RWGY01000011">
    <property type="protein sequence ID" value="TVU30268.1"/>
    <property type="molecule type" value="Genomic_DNA"/>
</dbReference>
<comment type="similarity">
    <text evidence="2">Belongs to the kiwellin family.</text>
</comment>
<dbReference type="CDD" id="cd22270">
    <property type="entry name" value="DPBB_kiwellin-like"/>
    <property type="match status" value="1"/>
</dbReference>
<proteinExistence type="inferred from homology"/>
<evidence type="ECO:0000256" key="5">
    <source>
        <dbReference type="SAM" id="MobiDB-lite"/>
    </source>
</evidence>
<keyword evidence="4" id="KW-0732">Signal</keyword>
<dbReference type="AlphaFoldDB" id="A0A5J9V439"/>
<evidence type="ECO:0000313" key="6">
    <source>
        <dbReference type="EMBL" id="TVU30268.1"/>
    </source>
</evidence>
<sequence length="377" mass="40770">MSRVVGAHAGHAWRRSRSSTPVASPRCVPYVRSTRGSNGTGVRGRSNHPAVESTASRCCGAGVLASLEARCTWCRLAPSRHTVSRAVGRLVAYAQNCVNSSAPHDTCSHGKGTKPDSFIKARFNIIVSATVQARASCSDNVRLLGYYRCNISDTLKSKTVVFTEQWSAYRGHRKRIVRIYTNWISIPVIKQDKCRTHMYTSVMDSLCLYKPLDSQTPEAPHGKSSARLAMATANTIVVLAALVLLLQASSCAVARRHHHPDPHPGGGGGGTPAVMTVNGFEKGEDGGGPSECDGQYHSDKLHLVALSTRWYANGHRCHKKIRITSVKNGRSVEATVVDECDSRHGCKDNIVDTSQAVWDALGLDSNIGEVPVTWSDA</sequence>
<evidence type="ECO:0000256" key="3">
    <source>
        <dbReference type="ARBA" id="ARBA00022525"/>
    </source>
</evidence>
<evidence type="ECO:0000313" key="7">
    <source>
        <dbReference type="Proteomes" id="UP000324897"/>
    </source>
</evidence>
<dbReference type="PANTHER" id="PTHR33191">
    <property type="entry name" value="RIPENING-RELATED PROTEIN 2-RELATED"/>
    <property type="match status" value="1"/>
</dbReference>
<dbReference type="OrthoDB" id="406505at2759"/>
<organism evidence="6 7">
    <name type="scientific">Eragrostis curvula</name>
    <name type="common">weeping love grass</name>
    <dbReference type="NCBI Taxonomy" id="38414"/>
    <lineage>
        <taxon>Eukaryota</taxon>
        <taxon>Viridiplantae</taxon>
        <taxon>Streptophyta</taxon>
        <taxon>Embryophyta</taxon>
        <taxon>Tracheophyta</taxon>
        <taxon>Spermatophyta</taxon>
        <taxon>Magnoliopsida</taxon>
        <taxon>Liliopsida</taxon>
        <taxon>Poales</taxon>
        <taxon>Poaceae</taxon>
        <taxon>PACMAD clade</taxon>
        <taxon>Chloridoideae</taxon>
        <taxon>Eragrostideae</taxon>
        <taxon>Eragrostidinae</taxon>
        <taxon>Eragrostis</taxon>
    </lineage>
</organism>
<feature type="region of interest" description="Disordered" evidence="5">
    <location>
        <begin position="256"/>
        <end position="293"/>
    </location>
</feature>
<dbReference type="InterPro" id="IPR039271">
    <property type="entry name" value="Kiwellin-like"/>
</dbReference>
<keyword evidence="3" id="KW-0964">Secreted</keyword>
<comment type="caution">
    <text evidence="6">The sequence shown here is derived from an EMBL/GenBank/DDBJ whole genome shotgun (WGS) entry which is preliminary data.</text>
</comment>
<evidence type="ECO:0000256" key="2">
    <source>
        <dbReference type="ARBA" id="ARBA00005592"/>
    </source>
</evidence>
<gene>
    <name evidence="6" type="ORF">EJB05_21878</name>
</gene>
<keyword evidence="7" id="KW-1185">Reference proteome</keyword>
<dbReference type="SUPFAM" id="SSF50685">
    <property type="entry name" value="Barwin-like endoglucanases"/>
    <property type="match status" value="1"/>
</dbReference>
<feature type="non-terminal residue" evidence="6">
    <location>
        <position position="1"/>
    </location>
</feature>
<reference evidence="6 7" key="1">
    <citation type="journal article" date="2019" name="Sci. Rep.">
        <title>A high-quality genome of Eragrostis curvula grass provides insights into Poaceae evolution and supports new strategies to enhance forage quality.</title>
        <authorList>
            <person name="Carballo J."/>
            <person name="Santos B.A.C.M."/>
            <person name="Zappacosta D."/>
            <person name="Garbus I."/>
            <person name="Selva J.P."/>
            <person name="Gallo C.A."/>
            <person name="Diaz A."/>
            <person name="Albertini E."/>
            <person name="Caccamo M."/>
            <person name="Echenique V."/>
        </authorList>
    </citation>
    <scope>NUCLEOTIDE SEQUENCE [LARGE SCALE GENOMIC DNA]</scope>
    <source>
        <strain evidence="7">cv. Victoria</strain>
        <tissue evidence="6">Leaf</tissue>
    </source>
</reference>
<feature type="region of interest" description="Disordered" evidence="5">
    <location>
        <begin position="1"/>
        <end position="26"/>
    </location>
</feature>
<comment type="subcellular location">
    <subcellularLocation>
        <location evidence="1">Secreted</location>
    </subcellularLocation>
</comment>
<protein>
    <recommendedName>
        <fullName evidence="8">RlpA-like protein double-psi beta-barrel domain-containing protein</fullName>
    </recommendedName>
</protein>
<dbReference type="PANTHER" id="PTHR33191:SF26">
    <property type="entry name" value="RLPA-LIKE PROTEIN DOUBLE-PSI BETA-BARREL DOMAIN-CONTAINING PROTEIN"/>
    <property type="match status" value="1"/>
</dbReference>
<dbReference type="Gramene" id="TVU30268">
    <property type="protein sequence ID" value="TVU30268"/>
    <property type="gene ID" value="EJB05_21878"/>
</dbReference>
<evidence type="ECO:0008006" key="8">
    <source>
        <dbReference type="Google" id="ProtNLM"/>
    </source>
</evidence>
<evidence type="ECO:0000256" key="4">
    <source>
        <dbReference type="ARBA" id="ARBA00022729"/>
    </source>
</evidence>
<dbReference type="Proteomes" id="UP000324897">
    <property type="component" value="Chromosome 1"/>
</dbReference>
<evidence type="ECO:0000256" key="1">
    <source>
        <dbReference type="ARBA" id="ARBA00004613"/>
    </source>
</evidence>